<dbReference type="EMBL" id="GBXM01091270">
    <property type="protein sequence ID" value="JAH17307.1"/>
    <property type="molecule type" value="Transcribed_RNA"/>
</dbReference>
<evidence type="ECO:0000313" key="1">
    <source>
        <dbReference type="EMBL" id="JAH17307.1"/>
    </source>
</evidence>
<name>A0A0E9QLH6_ANGAN</name>
<reference evidence="1" key="2">
    <citation type="journal article" date="2015" name="Fish Shellfish Immunol.">
        <title>Early steps in the European eel (Anguilla anguilla)-Vibrio vulnificus interaction in the gills: Role of the RtxA13 toxin.</title>
        <authorList>
            <person name="Callol A."/>
            <person name="Pajuelo D."/>
            <person name="Ebbesson L."/>
            <person name="Teles M."/>
            <person name="MacKenzie S."/>
            <person name="Amaro C."/>
        </authorList>
    </citation>
    <scope>NUCLEOTIDE SEQUENCE</scope>
</reference>
<organism evidence="1">
    <name type="scientific">Anguilla anguilla</name>
    <name type="common">European freshwater eel</name>
    <name type="synonym">Muraena anguilla</name>
    <dbReference type="NCBI Taxonomy" id="7936"/>
    <lineage>
        <taxon>Eukaryota</taxon>
        <taxon>Metazoa</taxon>
        <taxon>Chordata</taxon>
        <taxon>Craniata</taxon>
        <taxon>Vertebrata</taxon>
        <taxon>Euteleostomi</taxon>
        <taxon>Actinopterygii</taxon>
        <taxon>Neopterygii</taxon>
        <taxon>Teleostei</taxon>
        <taxon>Anguilliformes</taxon>
        <taxon>Anguillidae</taxon>
        <taxon>Anguilla</taxon>
    </lineage>
</organism>
<accession>A0A0E9QLH6</accession>
<protein>
    <submittedName>
        <fullName evidence="1">Uncharacterized protein</fullName>
    </submittedName>
</protein>
<proteinExistence type="predicted"/>
<sequence length="32" mass="3702">MPAELLKHKFHLCDLAAVLLFSKSVQMQILYI</sequence>
<reference evidence="1" key="1">
    <citation type="submission" date="2014-11" db="EMBL/GenBank/DDBJ databases">
        <authorList>
            <person name="Amaro Gonzalez C."/>
        </authorList>
    </citation>
    <scope>NUCLEOTIDE SEQUENCE</scope>
</reference>
<dbReference type="AlphaFoldDB" id="A0A0E9QLH6"/>